<comment type="similarity">
    <text evidence="2">Belongs to the peptidase C19 family.</text>
</comment>
<dbReference type="PANTHER" id="PTHR24006">
    <property type="entry name" value="UBIQUITIN CARBOXYL-TERMINAL HYDROLASE"/>
    <property type="match status" value="1"/>
</dbReference>
<dbReference type="GO" id="GO:0005634">
    <property type="term" value="C:nucleus"/>
    <property type="evidence" value="ECO:0007669"/>
    <property type="project" value="TreeGrafter"/>
</dbReference>
<keyword evidence="4" id="KW-0645">Protease</keyword>
<evidence type="ECO:0000313" key="9">
    <source>
        <dbReference type="EMBL" id="CAD9759103.1"/>
    </source>
</evidence>
<dbReference type="InterPro" id="IPR050164">
    <property type="entry name" value="Peptidase_C19"/>
</dbReference>
<dbReference type="GO" id="GO:0006508">
    <property type="term" value="P:proteolysis"/>
    <property type="evidence" value="ECO:0007669"/>
    <property type="project" value="UniProtKB-KW"/>
</dbReference>
<dbReference type="Pfam" id="PF00443">
    <property type="entry name" value="UCH"/>
    <property type="match status" value="1"/>
</dbReference>
<evidence type="ECO:0000256" key="5">
    <source>
        <dbReference type="ARBA" id="ARBA00022786"/>
    </source>
</evidence>
<dbReference type="GO" id="GO:0016579">
    <property type="term" value="P:protein deubiquitination"/>
    <property type="evidence" value="ECO:0007669"/>
    <property type="project" value="InterPro"/>
</dbReference>
<evidence type="ECO:0000256" key="1">
    <source>
        <dbReference type="ARBA" id="ARBA00000707"/>
    </source>
</evidence>
<accession>A0A7S2TMA3</accession>
<name>A0A7S2TMA3_9EUKA</name>
<keyword evidence="5" id="KW-0833">Ubl conjugation pathway</keyword>
<evidence type="ECO:0000256" key="3">
    <source>
        <dbReference type="ARBA" id="ARBA00012759"/>
    </source>
</evidence>
<dbReference type="EC" id="3.4.19.12" evidence="3"/>
<dbReference type="PANTHER" id="PTHR24006:SF888">
    <property type="entry name" value="UBIQUITIN CARBOXYL-TERMINAL HYDROLASE 30"/>
    <property type="match status" value="1"/>
</dbReference>
<dbReference type="EMBL" id="HBHP01012075">
    <property type="protein sequence ID" value="CAD9759103.1"/>
    <property type="molecule type" value="Transcribed_RNA"/>
</dbReference>
<dbReference type="PROSITE" id="PS50235">
    <property type="entry name" value="USP_3"/>
    <property type="match status" value="1"/>
</dbReference>
<comment type="catalytic activity">
    <reaction evidence="1">
        <text>Thiol-dependent hydrolysis of ester, thioester, amide, peptide and isopeptide bonds formed by the C-terminal Gly of ubiquitin (a 76-residue protein attached to proteins as an intracellular targeting signal).</text>
        <dbReference type="EC" id="3.4.19.12"/>
    </reaction>
</comment>
<organism evidence="9">
    <name type="scientific">Lotharella oceanica</name>
    <dbReference type="NCBI Taxonomy" id="641309"/>
    <lineage>
        <taxon>Eukaryota</taxon>
        <taxon>Sar</taxon>
        <taxon>Rhizaria</taxon>
        <taxon>Cercozoa</taxon>
        <taxon>Chlorarachniophyceae</taxon>
        <taxon>Lotharella</taxon>
    </lineage>
</organism>
<evidence type="ECO:0000259" key="8">
    <source>
        <dbReference type="PROSITE" id="PS50235"/>
    </source>
</evidence>
<evidence type="ECO:0000256" key="7">
    <source>
        <dbReference type="ARBA" id="ARBA00022807"/>
    </source>
</evidence>
<dbReference type="InterPro" id="IPR001394">
    <property type="entry name" value="Peptidase_C19_UCH"/>
</dbReference>
<dbReference type="CDD" id="cd02257">
    <property type="entry name" value="Peptidase_C19"/>
    <property type="match status" value="1"/>
</dbReference>
<proteinExistence type="inferred from homology"/>
<gene>
    <name evidence="9" type="ORF">LSP00402_LOCUS7504</name>
</gene>
<dbReference type="SUPFAM" id="SSF54001">
    <property type="entry name" value="Cysteine proteinases"/>
    <property type="match status" value="1"/>
</dbReference>
<dbReference type="Gene3D" id="3.90.70.10">
    <property type="entry name" value="Cysteine proteinases"/>
    <property type="match status" value="1"/>
</dbReference>
<evidence type="ECO:0000256" key="4">
    <source>
        <dbReference type="ARBA" id="ARBA00022670"/>
    </source>
</evidence>
<reference evidence="9" key="1">
    <citation type="submission" date="2021-01" db="EMBL/GenBank/DDBJ databases">
        <authorList>
            <person name="Corre E."/>
            <person name="Pelletier E."/>
            <person name="Niang G."/>
            <person name="Scheremetjew M."/>
            <person name="Finn R."/>
            <person name="Kale V."/>
            <person name="Holt S."/>
            <person name="Cochrane G."/>
            <person name="Meng A."/>
            <person name="Brown T."/>
            <person name="Cohen L."/>
        </authorList>
    </citation>
    <scope>NUCLEOTIDE SEQUENCE</scope>
    <source>
        <strain evidence="9">CCMP622</strain>
    </source>
</reference>
<keyword evidence="7" id="KW-0788">Thiol protease</keyword>
<keyword evidence="6" id="KW-0378">Hydrolase</keyword>
<dbReference type="GO" id="GO:0004843">
    <property type="term" value="F:cysteine-type deubiquitinase activity"/>
    <property type="evidence" value="ECO:0007669"/>
    <property type="project" value="UniProtKB-EC"/>
</dbReference>
<dbReference type="InterPro" id="IPR038765">
    <property type="entry name" value="Papain-like_cys_pep_sf"/>
</dbReference>
<evidence type="ECO:0000256" key="2">
    <source>
        <dbReference type="ARBA" id="ARBA00009085"/>
    </source>
</evidence>
<feature type="domain" description="USP" evidence="8">
    <location>
        <begin position="1"/>
        <end position="203"/>
    </location>
</feature>
<protein>
    <recommendedName>
        <fullName evidence="3">ubiquitinyl hydrolase 1</fullName>
        <ecNumber evidence="3">3.4.19.12</ecNumber>
    </recommendedName>
</protein>
<dbReference type="AlphaFoldDB" id="A0A7S2TMA3"/>
<dbReference type="InterPro" id="IPR028889">
    <property type="entry name" value="USP"/>
</dbReference>
<sequence length="205" mass="22976">METVLSLGIAEIEPEKKKGGGTPGMEMQGGTREEKAVFRKMTIHVPKDEKPVALEGLIKRYFAEEAIPDYKCGKCNQKGACFKIVRPRSLPPVLIFQLKRFAPISMGVQIKCHRKVEAPEVLDMKPFLPSDYKDGAKYKLSSMVVHDGGMGGGHNMCYTRLKDASGGKRYGSGWFWFSDRHIGPVSQEEVSAAEPYILFYERIKD</sequence>
<evidence type="ECO:0000256" key="6">
    <source>
        <dbReference type="ARBA" id="ARBA00022801"/>
    </source>
</evidence>
<dbReference type="GO" id="GO:0005829">
    <property type="term" value="C:cytosol"/>
    <property type="evidence" value="ECO:0007669"/>
    <property type="project" value="TreeGrafter"/>
</dbReference>